<dbReference type="Pfam" id="PF00528">
    <property type="entry name" value="BPD_transp_1"/>
    <property type="match status" value="1"/>
</dbReference>
<keyword evidence="6 7" id="KW-0472">Membrane</keyword>
<reference evidence="9 10" key="1">
    <citation type="submission" date="2021-03" db="EMBL/GenBank/DDBJ databases">
        <title>Whole genome sequence of Jiella sp. MQZ13P-4.</title>
        <authorList>
            <person name="Tuo L."/>
        </authorList>
    </citation>
    <scope>NUCLEOTIDE SEQUENCE [LARGE SCALE GENOMIC DNA]</scope>
    <source>
        <strain evidence="9 10">MQZ13P-4</strain>
    </source>
</reference>
<keyword evidence="5 7" id="KW-1133">Transmembrane helix</keyword>
<dbReference type="SUPFAM" id="SSF161098">
    <property type="entry name" value="MetI-like"/>
    <property type="match status" value="1"/>
</dbReference>
<evidence type="ECO:0000256" key="5">
    <source>
        <dbReference type="ARBA" id="ARBA00022989"/>
    </source>
</evidence>
<evidence type="ECO:0000256" key="2">
    <source>
        <dbReference type="ARBA" id="ARBA00022448"/>
    </source>
</evidence>
<dbReference type="PANTHER" id="PTHR30151:SF0">
    <property type="entry name" value="ABC TRANSPORTER PERMEASE PROTEIN MJ0413-RELATED"/>
    <property type="match status" value="1"/>
</dbReference>
<feature type="transmembrane region" description="Helical" evidence="7">
    <location>
        <begin position="141"/>
        <end position="164"/>
    </location>
</feature>
<feature type="transmembrane region" description="Helical" evidence="7">
    <location>
        <begin position="185"/>
        <end position="211"/>
    </location>
</feature>
<protein>
    <submittedName>
        <fullName evidence="9">ABC transporter permease</fullName>
    </submittedName>
</protein>
<dbReference type="InterPro" id="IPR000515">
    <property type="entry name" value="MetI-like"/>
</dbReference>
<dbReference type="Gene3D" id="1.10.3720.10">
    <property type="entry name" value="MetI-like"/>
    <property type="match status" value="1"/>
</dbReference>
<evidence type="ECO:0000259" key="8">
    <source>
        <dbReference type="PROSITE" id="PS50928"/>
    </source>
</evidence>
<dbReference type="EMBL" id="JAFMPY010000008">
    <property type="protein sequence ID" value="MBO0903982.1"/>
    <property type="molecule type" value="Genomic_DNA"/>
</dbReference>
<dbReference type="RefSeq" id="WP_207350618.1">
    <property type="nucleotide sequence ID" value="NZ_JAFMPY010000008.1"/>
</dbReference>
<evidence type="ECO:0000256" key="4">
    <source>
        <dbReference type="ARBA" id="ARBA00022692"/>
    </source>
</evidence>
<comment type="similarity">
    <text evidence="7">Belongs to the binding-protein-dependent transport system permease family.</text>
</comment>
<feature type="transmembrane region" description="Helical" evidence="7">
    <location>
        <begin position="82"/>
        <end position="103"/>
    </location>
</feature>
<evidence type="ECO:0000313" key="9">
    <source>
        <dbReference type="EMBL" id="MBO0903982.1"/>
    </source>
</evidence>
<sequence length="273" mass="29574">MRLINLRPTRAGAVWLAVLPFAALVAAYVIASQIRLAENPSDKLLPSLATMGQSMWDLAFTPDRRSGDLLFFADTLASLERLFAGLGISAAIALVVGCLAGFFPYARALFAPFVAAFSLIPPITILPILFITLGLGEAAKIGLIVIGTTPAMIRTLAQAVLAIPEEEIVKAQTLGASSWQIIARIFLPQVWPVLIAALRIGLIPAWIFLISAEAIAATEGLGYRIFLVRRYLAMDVILPYVAWITLLAYVTDRCLSFASRRLFPWAHLKGASL</sequence>
<name>A0ABS3J4H8_9HYPH</name>
<feature type="transmembrane region" description="Helical" evidence="7">
    <location>
        <begin position="12"/>
        <end position="31"/>
    </location>
</feature>
<dbReference type="CDD" id="cd06261">
    <property type="entry name" value="TM_PBP2"/>
    <property type="match status" value="1"/>
</dbReference>
<keyword evidence="2 7" id="KW-0813">Transport</keyword>
<comment type="subcellular location">
    <subcellularLocation>
        <location evidence="1 7">Cell membrane</location>
        <topology evidence="1 7">Multi-pass membrane protein</topology>
    </subcellularLocation>
</comment>
<feature type="transmembrane region" description="Helical" evidence="7">
    <location>
        <begin position="110"/>
        <end position="135"/>
    </location>
</feature>
<evidence type="ECO:0000256" key="7">
    <source>
        <dbReference type="RuleBase" id="RU363032"/>
    </source>
</evidence>
<evidence type="ECO:0000256" key="3">
    <source>
        <dbReference type="ARBA" id="ARBA00022475"/>
    </source>
</evidence>
<evidence type="ECO:0000313" key="10">
    <source>
        <dbReference type="Proteomes" id="UP000664288"/>
    </source>
</evidence>
<dbReference type="PANTHER" id="PTHR30151">
    <property type="entry name" value="ALKANE SULFONATE ABC TRANSPORTER-RELATED, MEMBRANE SUBUNIT"/>
    <property type="match status" value="1"/>
</dbReference>
<feature type="domain" description="ABC transmembrane type-1" evidence="8">
    <location>
        <begin position="79"/>
        <end position="259"/>
    </location>
</feature>
<comment type="caution">
    <text evidence="9">The sequence shown here is derived from an EMBL/GenBank/DDBJ whole genome shotgun (WGS) entry which is preliminary data.</text>
</comment>
<dbReference type="PROSITE" id="PS50928">
    <property type="entry name" value="ABC_TM1"/>
    <property type="match status" value="1"/>
</dbReference>
<evidence type="ECO:0000256" key="6">
    <source>
        <dbReference type="ARBA" id="ARBA00023136"/>
    </source>
</evidence>
<keyword evidence="10" id="KW-1185">Reference proteome</keyword>
<feature type="transmembrane region" description="Helical" evidence="7">
    <location>
        <begin position="231"/>
        <end position="251"/>
    </location>
</feature>
<dbReference type="Proteomes" id="UP000664288">
    <property type="component" value="Unassembled WGS sequence"/>
</dbReference>
<dbReference type="InterPro" id="IPR035906">
    <property type="entry name" value="MetI-like_sf"/>
</dbReference>
<gene>
    <name evidence="9" type="ORF">J1C47_10035</name>
</gene>
<organism evidence="9 10">
    <name type="scientific">Jiella sonneratiae</name>
    <dbReference type="NCBI Taxonomy" id="2816856"/>
    <lineage>
        <taxon>Bacteria</taxon>
        <taxon>Pseudomonadati</taxon>
        <taxon>Pseudomonadota</taxon>
        <taxon>Alphaproteobacteria</taxon>
        <taxon>Hyphomicrobiales</taxon>
        <taxon>Aurantimonadaceae</taxon>
        <taxon>Jiella</taxon>
    </lineage>
</organism>
<proteinExistence type="inferred from homology"/>
<keyword evidence="4 7" id="KW-0812">Transmembrane</keyword>
<accession>A0ABS3J4H8</accession>
<keyword evidence="3" id="KW-1003">Cell membrane</keyword>
<evidence type="ECO:0000256" key="1">
    <source>
        <dbReference type="ARBA" id="ARBA00004651"/>
    </source>
</evidence>